<evidence type="ECO:0000256" key="5">
    <source>
        <dbReference type="SAM" id="MobiDB-lite"/>
    </source>
</evidence>
<dbReference type="InterPro" id="IPR002942">
    <property type="entry name" value="S4_RNA-bd"/>
</dbReference>
<evidence type="ECO:0000256" key="3">
    <source>
        <dbReference type="ARBA" id="ARBA00023125"/>
    </source>
</evidence>
<name>A0A1H6CYH2_9GAMM</name>
<dbReference type="GO" id="GO:0003727">
    <property type="term" value="F:single-stranded RNA binding"/>
    <property type="evidence" value="ECO:0007669"/>
    <property type="project" value="InterPro"/>
</dbReference>
<dbReference type="EMBL" id="FNVQ01000004">
    <property type="protein sequence ID" value="SEG78101.1"/>
    <property type="molecule type" value="Genomic_DNA"/>
</dbReference>
<dbReference type="Gene3D" id="3.10.290.10">
    <property type="entry name" value="RNA-binding S4 domain"/>
    <property type="match status" value="1"/>
</dbReference>
<keyword evidence="8" id="KW-1185">Reference proteome</keyword>
<dbReference type="NCBIfam" id="NF007673">
    <property type="entry name" value="PRK10348.1"/>
    <property type="match status" value="1"/>
</dbReference>
<keyword evidence="3 4" id="KW-0238">DNA-binding</keyword>
<evidence type="ECO:0000256" key="1">
    <source>
        <dbReference type="ARBA" id="ARBA00008396"/>
    </source>
</evidence>
<comment type="similarity">
    <text evidence="1 4">Belongs to the HSP15 family.</text>
</comment>
<dbReference type="Pfam" id="PF01479">
    <property type="entry name" value="S4"/>
    <property type="match status" value="1"/>
</dbReference>
<dbReference type="SMART" id="SM00363">
    <property type="entry name" value="S4"/>
    <property type="match status" value="1"/>
</dbReference>
<reference evidence="7 8" key="1">
    <citation type="submission" date="2016-10" db="EMBL/GenBank/DDBJ databases">
        <authorList>
            <person name="de Groot N.N."/>
        </authorList>
    </citation>
    <scope>NUCLEOTIDE SEQUENCE [LARGE SCALE GENOMIC DNA]</scope>
    <source>
        <strain evidence="7 8">DSM 22012</strain>
    </source>
</reference>
<evidence type="ECO:0000256" key="4">
    <source>
        <dbReference type="PIRNR" id="PIRNR016821"/>
    </source>
</evidence>
<feature type="compositionally biased region" description="Basic and acidic residues" evidence="5">
    <location>
        <begin position="113"/>
        <end position="128"/>
    </location>
</feature>
<keyword evidence="7" id="KW-0346">Stress response</keyword>
<protein>
    <recommendedName>
        <fullName evidence="4">Heat shock protein 15</fullName>
    </recommendedName>
</protein>
<dbReference type="RefSeq" id="WP_104004704.1">
    <property type="nucleotide sequence ID" value="NZ_FNVQ01000004.1"/>
</dbReference>
<sequence length="144" mass="16621">MSKQSHNDSSHHDKSHQDHSHHEKVRLDKWLWAARFYKTRAIAKAMIEGGKVHYDGQRAKCSKMVEVGAQLQIRQGNEEKTVEVIALSDQRRGAPEAQKLYRETEDSIKAREAFAQARKETGSGPDHRPNKKSRRELLRIKGHF</sequence>
<keyword evidence="2 4" id="KW-0694">RNA-binding</keyword>
<evidence type="ECO:0000256" key="2">
    <source>
        <dbReference type="ARBA" id="ARBA00022884"/>
    </source>
</evidence>
<dbReference type="PIRSF" id="PIRSF016821">
    <property type="entry name" value="HSP15"/>
    <property type="match status" value="1"/>
</dbReference>
<dbReference type="AlphaFoldDB" id="A0A1H6CYH2"/>
<dbReference type="Proteomes" id="UP000236745">
    <property type="component" value="Unassembled WGS sequence"/>
</dbReference>
<gene>
    <name evidence="7" type="ORF">SAMN05444390_104336</name>
</gene>
<dbReference type="GO" id="GO:0034605">
    <property type="term" value="P:cellular response to heat"/>
    <property type="evidence" value="ECO:0007669"/>
    <property type="project" value="InterPro"/>
</dbReference>
<feature type="region of interest" description="Disordered" evidence="5">
    <location>
        <begin position="113"/>
        <end position="144"/>
    </location>
</feature>
<feature type="region of interest" description="Disordered" evidence="5">
    <location>
        <begin position="1"/>
        <end position="24"/>
    </location>
</feature>
<dbReference type="InterPro" id="IPR025708">
    <property type="entry name" value="HSP15"/>
</dbReference>
<dbReference type="InterPro" id="IPR036986">
    <property type="entry name" value="S4_RNA-bd_sf"/>
</dbReference>
<evidence type="ECO:0000313" key="8">
    <source>
        <dbReference type="Proteomes" id="UP000236745"/>
    </source>
</evidence>
<evidence type="ECO:0000313" key="7">
    <source>
        <dbReference type="EMBL" id="SEG78101.1"/>
    </source>
</evidence>
<dbReference type="GO" id="GO:0003677">
    <property type="term" value="F:DNA binding"/>
    <property type="evidence" value="ECO:0007669"/>
    <property type="project" value="UniProtKB-KW"/>
</dbReference>
<proteinExistence type="inferred from homology"/>
<dbReference type="SUPFAM" id="SSF55174">
    <property type="entry name" value="Alpha-L RNA-binding motif"/>
    <property type="match status" value="1"/>
</dbReference>
<organism evidence="7 8">
    <name type="scientific">Marinobacterium lutimaris</name>
    <dbReference type="NCBI Taxonomy" id="568106"/>
    <lineage>
        <taxon>Bacteria</taxon>
        <taxon>Pseudomonadati</taxon>
        <taxon>Pseudomonadota</taxon>
        <taxon>Gammaproteobacteria</taxon>
        <taxon>Oceanospirillales</taxon>
        <taxon>Oceanospirillaceae</taxon>
        <taxon>Marinobacterium</taxon>
    </lineage>
</organism>
<accession>A0A1H6CYH2</accession>
<dbReference type="OrthoDB" id="9797176at2"/>
<dbReference type="PROSITE" id="PS50889">
    <property type="entry name" value="S4"/>
    <property type="match status" value="1"/>
</dbReference>
<dbReference type="CDD" id="cd00165">
    <property type="entry name" value="S4"/>
    <property type="match status" value="1"/>
</dbReference>
<feature type="domain" description="RNA-binding S4" evidence="6">
    <location>
        <begin position="25"/>
        <end position="85"/>
    </location>
</feature>
<feature type="compositionally biased region" description="Basic and acidic residues" evidence="5">
    <location>
        <begin position="135"/>
        <end position="144"/>
    </location>
</feature>
<dbReference type="GO" id="GO:0043023">
    <property type="term" value="F:ribosomal large subunit binding"/>
    <property type="evidence" value="ECO:0007669"/>
    <property type="project" value="InterPro"/>
</dbReference>
<evidence type="ECO:0000259" key="6">
    <source>
        <dbReference type="SMART" id="SM00363"/>
    </source>
</evidence>